<name>A0A1E2SI04_LEIXY</name>
<proteinExistence type="predicted"/>
<dbReference type="AlphaFoldDB" id="A0A1E2SI04"/>
<accession>A0A1E2SI04</accession>
<gene>
    <name evidence="2" type="ORF">ATY41_05600</name>
</gene>
<comment type="caution">
    <text evidence="2">The sequence shown here is derived from an EMBL/GenBank/DDBJ whole genome shotgun (WGS) entry which is preliminary data.</text>
</comment>
<sequence length="163" mass="16641">MMLSLALEGMLFMKPAARLLASALAVALLAVLAGCAPALTPEERAKLNTKLLTVGDITTGGWSAYTDTSAETSKDKNSSGGVCAGNFSTALGLDTEKLPYSRSAMFTRGSSVMSEQLGKVPGSKDVAAKMRAAAAKCEGKTPSTTINGADRPPATAGSASPRR</sequence>
<evidence type="ECO:0000313" key="3">
    <source>
        <dbReference type="Proteomes" id="UP000094426"/>
    </source>
</evidence>
<organism evidence="2 3">
    <name type="scientific">Leifsonia xyli subsp. xyli</name>
    <dbReference type="NCBI Taxonomy" id="59736"/>
    <lineage>
        <taxon>Bacteria</taxon>
        <taxon>Bacillati</taxon>
        <taxon>Actinomycetota</taxon>
        <taxon>Actinomycetes</taxon>
        <taxon>Micrococcales</taxon>
        <taxon>Microbacteriaceae</taxon>
        <taxon>Leifsonia</taxon>
    </lineage>
</organism>
<dbReference type="EMBL" id="LNZG01000047">
    <property type="protein sequence ID" value="ODA89389.1"/>
    <property type="molecule type" value="Genomic_DNA"/>
</dbReference>
<reference evidence="2 3" key="1">
    <citation type="submission" date="2015-11" db="EMBL/GenBank/DDBJ databases">
        <authorList>
            <person name="Zhang Y."/>
            <person name="Guo Z."/>
        </authorList>
    </citation>
    <scope>NUCLEOTIDE SEQUENCE [LARGE SCALE GENOMIC DNA]</scope>
    <source>
        <strain evidence="3">gdw1</strain>
    </source>
</reference>
<feature type="region of interest" description="Disordered" evidence="1">
    <location>
        <begin position="136"/>
        <end position="163"/>
    </location>
</feature>
<protein>
    <submittedName>
        <fullName evidence="2">Uncharacterized protein</fullName>
    </submittedName>
</protein>
<dbReference type="RefSeq" id="WP_041767524.1">
    <property type="nucleotide sequence ID" value="NZ_LNZG01000047.1"/>
</dbReference>
<evidence type="ECO:0000313" key="2">
    <source>
        <dbReference type="EMBL" id="ODA89389.1"/>
    </source>
</evidence>
<dbReference type="Proteomes" id="UP000094426">
    <property type="component" value="Unassembled WGS sequence"/>
</dbReference>
<evidence type="ECO:0000256" key="1">
    <source>
        <dbReference type="SAM" id="MobiDB-lite"/>
    </source>
</evidence>